<dbReference type="Proteomes" id="UP001151478">
    <property type="component" value="Unassembled WGS sequence"/>
</dbReference>
<gene>
    <name evidence="2" type="ORF">N5A56_004260</name>
</gene>
<sequence>MKINWGTGIVIAIVAFIGFILYFVITMSTNKMYSYDLVTDKYYQQELKYQQEIDATKNASKLKENITLNKSEKGLNVIFPKGFDYDKIKGKVFLYRPSNKQLDFEMSISTSSQYLLVPEKRLLDGRWNIIINWSYNNKDYLFKKELNI</sequence>
<reference evidence="2" key="1">
    <citation type="submission" date="2023-02" db="EMBL/GenBank/DDBJ databases">
        <title>Polaribacter ponticola sp. nov., isolated from seawater.</title>
        <authorList>
            <person name="Baek J.H."/>
            <person name="Kim J.M."/>
            <person name="Choi D.G."/>
            <person name="Jeon C.O."/>
        </authorList>
    </citation>
    <scope>NUCLEOTIDE SEQUENCE</scope>
    <source>
        <strain evidence="2">MSW5</strain>
    </source>
</reference>
<keyword evidence="3" id="KW-1185">Reference proteome</keyword>
<proteinExistence type="predicted"/>
<dbReference type="RefSeq" id="WP_265726236.1">
    <property type="nucleotide sequence ID" value="NZ_JAOSLC020000002.1"/>
</dbReference>
<accession>A0ABT5S6F4</accession>
<organism evidence="2 3">
    <name type="scientific">Polaribacter ponticola</name>
    <dbReference type="NCBI Taxonomy" id="2978475"/>
    <lineage>
        <taxon>Bacteria</taxon>
        <taxon>Pseudomonadati</taxon>
        <taxon>Bacteroidota</taxon>
        <taxon>Flavobacteriia</taxon>
        <taxon>Flavobacteriales</taxon>
        <taxon>Flavobacteriaceae</taxon>
    </lineage>
</organism>
<protein>
    <submittedName>
        <fullName evidence="2">FixH family protein</fullName>
    </submittedName>
</protein>
<keyword evidence="1" id="KW-1133">Transmembrane helix</keyword>
<dbReference type="Pfam" id="PF05751">
    <property type="entry name" value="FixH"/>
    <property type="match status" value="1"/>
</dbReference>
<dbReference type="EMBL" id="JAOSLC020000002">
    <property type="protein sequence ID" value="MDD7913672.1"/>
    <property type="molecule type" value="Genomic_DNA"/>
</dbReference>
<feature type="transmembrane region" description="Helical" evidence="1">
    <location>
        <begin position="6"/>
        <end position="25"/>
    </location>
</feature>
<dbReference type="InterPro" id="IPR008620">
    <property type="entry name" value="FixH"/>
</dbReference>
<evidence type="ECO:0000313" key="2">
    <source>
        <dbReference type="EMBL" id="MDD7913672.1"/>
    </source>
</evidence>
<keyword evidence="1" id="KW-0812">Transmembrane</keyword>
<keyword evidence="1" id="KW-0472">Membrane</keyword>
<comment type="caution">
    <text evidence="2">The sequence shown here is derived from an EMBL/GenBank/DDBJ whole genome shotgun (WGS) entry which is preliminary data.</text>
</comment>
<evidence type="ECO:0000313" key="3">
    <source>
        <dbReference type="Proteomes" id="UP001151478"/>
    </source>
</evidence>
<name>A0ABT5S6F4_9FLAO</name>
<evidence type="ECO:0000256" key="1">
    <source>
        <dbReference type="SAM" id="Phobius"/>
    </source>
</evidence>